<proteinExistence type="predicted"/>
<gene>
    <name evidence="1" type="ORF">GCM10011573_11820</name>
</gene>
<sequence>MKLTDTGTIPEPRFEIDNEETSRKTFTADIITDTKTDLHCLAYRDNIYDSNDITRLVDVARKPLIDKKI</sequence>
<keyword evidence="2" id="KW-1185">Reference proteome</keyword>
<dbReference type="EMBL" id="BMKI01000001">
    <property type="protein sequence ID" value="GGC83841.1"/>
    <property type="molecule type" value="Genomic_DNA"/>
</dbReference>
<evidence type="ECO:0000313" key="1">
    <source>
        <dbReference type="EMBL" id="GGC83841.1"/>
    </source>
</evidence>
<reference evidence="2" key="1">
    <citation type="journal article" date="2019" name="Int. J. Syst. Evol. Microbiol.">
        <title>The Global Catalogue of Microorganisms (GCM) 10K type strain sequencing project: providing services to taxonomists for standard genome sequencing and annotation.</title>
        <authorList>
            <consortium name="The Broad Institute Genomics Platform"/>
            <consortium name="The Broad Institute Genome Sequencing Center for Infectious Disease"/>
            <person name="Wu L."/>
            <person name="Ma J."/>
        </authorList>
    </citation>
    <scope>NUCLEOTIDE SEQUENCE [LARGE SCALE GENOMIC DNA]</scope>
    <source>
        <strain evidence="2">CGMCC 1.15942</strain>
    </source>
</reference>
<evidence type="ECO:0008006" key="3">
    <source>
        <dbReference type="Google" id="ProtNLM"/>
    </source>
</evidence>
<name>A0ABQ1NSF4_9ENTE</name>
<dbReference type="Proteomes" id="UP000630615">
    <property type="component" value="Unassembled WGS sequence"/>
</dbReference>
<comment type="caution">
    <text evidence="1">The sequence shown here is derived from an EMBL/GenBank/DDBJ whole genome shotgun (WGS) entry which is preliminary data.</text>
</comment>
<evidence type="ECO:0000313" key="2">
    <source>
        <dbReference type="Proteomes" id="UP000630615"/>
    </source>
</evidence>
<protein>
    <recommendedName>
        <fullName evidence="3">Transposase</fullName>
    </recommendedName>
</protein>
<accession>A0ABQ1NSF4</accession>
<organism evidence="1 2">
    <name type="scientific">Enterococcus wangshanyuanii</name>
    <dbReference type="NCBI Taxonomy" id="2005703"/>
    <lineage>
        <taxon>Bacteria</taxon>
        <taxon>Bacillati</taxon>
        <taxon>Bacillota</taxon>
        <taxon>Bacilli</taxon>
        <taxon>Lactobacillales</taxon>
        <taxon>Enterococcaceae</taxon>
        <taxon>Enterococcus</taxon>
    </lineage>
</organism>